<organism evidence="3 4">
    <name type="scientific">Coniosporium apollinis</name>
    <dbReference type="NCBI Taxonomy" id="61459"/>
    <lineage>
        <taxon>Eukaryota</taxon>
        <taxon>Fungi</taxon>
        <taxon>Dikarya</taxon>
        <taxon>Ascomycota</taxon>
        <taxon>Pezizomycotina</taxon>
        <taxon>Dothideomycetes</taxon>
        <taxon>Dothideomycetes incertae sedis</taxon>
        <taxon>Coniosporium</taxon>
    </lineage>
</organism>
<protein>
    <recommendedName>
        <fullName evidence="2">GH16 domain-containing protein</fullName>
    </recommendedName>
</protein>
<feature type="chain" id="PRO_5046772005" description="GH16 domain-containing protein" evidence="1">
    <location>
        <begin position="27"/>
        <end position="361"/>
    </location>
</feature>
<comment type="caution">
    <text evidence="3">The sequence shown here is derived from an EMBL/GenBank/DDBJ whole genome shotgun (WGS) entry which is preliminary data.</text>
</comment>
<dbReference type="Proteomes" id="UP001172684">
    <property type="component" value="Unassembled WGS sequence"/>
</dbReference>
<evidence type="ECO:0000259" key="2">
    <source>
        <dbReference type="PROSITE" id="PS51762"/>
    </source>
</evidence>
<dbReference type="InterPro" id="IPR000757">
    <property type="entry name" value="Beta-glucanase-like"/>
</dbReference>
<dbReference type="PANTHER" id="PTHR38121">
    <property type="entry name" value="GH16 DOMAIN-CONTAINING PROTEIN"/>
    <property type="match status" value="1"/>
</dbReference>
<accession>A0ABQ9NSD3</accession>
<keyword evidence="1" id="KW-0732">Signal</keyword>
<proteinExistence type="predicted"/>
<dbReference type="EMBL" id="JAPDRL010000030">
    <property type="protein sequence ID" value="KAJ9665312.1"/>
    <property type="molecule type" value="Genomic_DNA"/>
</dbReference>
<dbReference type="InterPro" id="IPR013320">
    <property type="entry name" value="ConA-like_dom_sf"/>
</dbReference>
<feature type="signal peptide" evidence="1">
    <location>
        <begin position="1"/>
        <end position="26"/>
    </location>
</feature>
<reference evidence="3" key="1">
    <citation type="submission" date="2022-10" db="EMBL/GenBank/DDBJ databases">
        <title>Culturing micro-colonial fungi from biological soil crusts in the Mojave desert and describing Neophaeococcomyces mojavensis, and introducing the new genera and species Taxawa tesnikishii.</title>
        <authorList>
            <person name="Kurbessoian T."/>
            <person name="Stajich J.E."/>
        </authorList>
    </citation>
    <scope>NUCLEOTIDE SEQUENCE</scope>
    <source>
        <strain evidence="3">TK_1</strain>
    </source>
</reference>
<gene>
    <name evidence="3" type="ORF">H2201_004604</name>
</gene>
<dbReference type="Pfam" id="PF00722">
    <property type="entry name" value="Glyco_hydro_16"/>
    <property type="match status" value="1"/>
</dbReference>
<evidence type="ECO:0000313" key="3">
    <source>
        <dbReference type="EMBL" id="KAJ9665312.1"/>
    </source>
</evidence>
<dbReference type="Gene3D" id="2.60.120.200">
    <property type="match status" value="1"/>
</dbReference>
<evidence type="ECO:0000313" key="4">
    <source>
        <dbReference type="Proteomes" id="UP001172684"/>
    </source>
</evidence>
<sequence>MRSAKTSLWKLPLVLPLLSLVSYTLADTCSCGYAQDANVIWTDSIETDFTAVRDIETSQDWAVQKWTSARNVSEAPYGRLREARNVVANPATGGNGAVGKDGSPAGLQLFVRSVLEDDNALVPVGEIFSKREDIQYGSFRAGIQASSVNGTVGAFFWYRNATQEIDMELLSAETTATNSTLNMVLQSWQSLWAGSDASKTAGFKKDALPFIADDAVHEYRFDWTPTSVSFYVDSNHLWTNTLPEFIPASPGYIVLNHWSNGNSGWSRGPPKEDAKMTVTYVKAYFNSTDSERQRDFVSACKKPSSDNVCQVTPQTGPPTCRKPGGCEDGTITVSSAATTGKVLGASLISIVGVAAVWLVVT</sequence>
<dbReference type="PANTHER" id="PTHR38121:SF5">
    <property type="entry name" value="GH16 DOMAIN-CONTAINING PROTEIN"/>
    <property type="match status" value="1"/>
</dbReference>
<keyword evidence="4" id="KW-1185">Reference proteome</keyword>
<dbReference type="PROSITE" id="PS51762">
    <property type="entry name" value="GH16_2"/>
    <property type="match status" value="1"/>
</dbReference>
<dbReference type="CDD" id="cd00413">
    <property type="entry name" value="Glyco_hydrolase_16"/>
    <property type="match status" value="1"/>
</dbReference>
<evidence type="ECO:0000256" key="1">
    <source>
        <dbReference type="SAM" id="SignalP"/>
    </source>
</evidence>
<dbReference type="SUPFAM" id="SSF49899">
    <property type="entry name" value="Concanavalin A-like lectins/glucanases"/>
    <property type="match status" value="1"/>
</dbReference>
<feature type="domain" description="GH16" evidence="2">
    <location>
        <begin position="39"/>
        <end position="289"/>
    </location>
</feature>
<name>A0ABQ9NSD3_9PEZI</name>